<dbReference type="InterPro" id="IPR018492">
    <property type="entry name" value="Ribosomal_eL8/Nhp2"/>
</dbReference>
<dbReference type="InterPro" id="IPR050257">
    <property type="entry name" value="eL8/uL1-like"/>
</dbReference>
<evidence type="ECO:0000313" key="7">
    <source>
        <dbReference type="Proteomes" id="UP001497623"/>
    </source>
</evidence>
<dbReference type="GO" id="GO:0022625">
    <property type="term" value="C:cytosolic large ribosomal subunit"/>
    <property type="evidence" value="ECO:0007669"/>
    <property type="project" value="UniProtKB-UniRule"/>
</dbReference>
<dbReference type="FunFam" id="3.30.1330.30:FF:000003">
    <property type="entry name" value="60S ribosomal protein L7a"/>
    <property type="match status" value="1"/>
</dbReference>
<dbReference type="EMBL" id="CAXKWB010001800">
    <property type="protein sequence ID" value="CAL4065518.1"/>
    <property type="molecule type" value="Genomic_DNA"/>
</dbReference>
<dbReference type="InterPro" id="IPR004038">
    <property type="entry name" value="Ribosomal_eL8/eL30/eS12/Gad45"/>
</dbReference>
<dbReference type="GO" id="GO:0003723">
    <property type="term" value="F:RNA binding"/>
    <property type="evidence" value="ECO:0007669"/>
    <property type="project" value="UniProtKB-UniRule"/>
</dbReference>
<dbReference type="SUPFAM" id="SSF55315">
    <property type="entry name" value="L30e-like"/>
    <property type="match status" value="1"/>
</dbReference>
<dbReference type="Proteomes" id="UP001497623">
    <property type="component" value="Unassembled WGS sequence"/>
</dbReference>
<reference evidence="6 7" key="1">
    <citation type="submission" date="2024-05" db="EMBL/GenBank/DDBJ databases">
        <authorList>
            <person name="Wallberg A."/>
        </authorList>
    </citation>
    <scope>NUCLEOTIDE SEQUENCE [LARGE SCALE GENOMIC DNA]</scope>
</reference>
<dbReference type="PRINTS" id="PR00882">
    <property type="entry name" value="RIBOSOMALL7A"/>
</dbReference>
<protein>
    <recommendedName>
        <fullName evidence="4">60S ribosomal protein L7a</fullName>
    </recommendedName>
</protein>
<comment type="caution">
    <text evidence="6">The sequence shown here is derived from an EMBL/GenBank/DDBJ whole genome shotgun (WGS) entry which is preliminary data.</text>
</comment>
<dbReference type="InterPro" id="IPR029064">
    <property type="entry name" value="Ribosomal_eL30-like_sf"/>
</dbReference>
<sequence>MVQKKGKGKGKGKKVAAAPLATKKVVESKKVVNPLFEKRPRSFGIGGDIQPKRDLSRFVKWPKYIRLQRQKAVLSQRLKVPPPIHQFKQSLDRQKATELFRLMDKYRPESKQAKKERLRKRAEARAAGKEDVPTKRALCVRAGINTVTSLVEQKKARLVVIANDVDPIEVVLFLPALCRKMGIPYCIVKTKSRLGRVVRRKICATMCITEVESGDRSALNKLIEAVKTNYNDRADEIRKNWGGGLLGSKSSARIAKLERAKARELQQKVA</sequence>
<gene>
    <name evidence="6" type="ORF">MNOR_LOCUS4846</name>
</gene>
<keyword evidence="3 4" id="KW-0687">Ribonucleoprotein</keyword>
<comment type="function">
    <text evidence="4">Component of the ribosome.</text>
</comment>
<name>A0AAV2PWJ2_MEGNR</name>
<evidence type="ECO:0000256" key="4">
    <source>
        <dbReference type="RuleBase" id="RU367042"/>
    </source>
</evidence>
<keyword evidence="2 4" id="KW-0689">Ribosomal protein</keyword>
<dbReference type="PANTHER" id="PTHR23105">
    <property type="entry name" value="RIBOSOMAL PROTEIN L7AE FAMILY MEMBER"/>
    <property type="match status" value="1"/>
</dbReference>
<comment type="similarity">
    <text evidence="1 4">Belongs to the eukaryotic ribosomal protein eL8 family.</text>
</comment>
<evidence type="ECO:0000256" key="3">
    <source>
        <dbReference type="ARBA" id="ARBA00023274"/>
    </source>
</evidence>
<dbReference type="AlphaFoldDB" id="A0AAV2PWJ2"/>
<dbReference type="Pfam" id="PF01248">
    <property type="entry name" value="Ribosomal_L7Ae"/>
    <property type="match status" value="1"/>
</dbReference>
<keyword evidence="7" id="KW-1185">Reference proteome</keyword>
<evidence type="ECO:0000313" key="6">
    <source>
        <dbReference type="EMBL" id="CAL4065518.1"/>
    </source>
</evidence>
<dbReference type="Gene3D" id="3.30.1330.30">
    <property type="match status" value="1"/>
</dbReference>
<organism evidence="6 7">
    <name type="scientific">Meganyctiphanes norvegica</name>
    <name type="common">Northern krill</name>
    <name type="synonym">Thysanopoda norvegica</name>
    <dbReference type="NCBI Taxonomy" id="48144"/>
    <lineage>
        <taxon>Eukaryota</taxon>
        <taxon>Metazoa</taxon>
        <taxon>Ecdysozoa</taxon>
        <taxon>Arthropoda</taxon>
        <taxon>Crustacea</taxon>
        <taxon>Multicrustacea</taxon>
        <taxon>Malacostraca</taxon>
        <taxon>Eumalacostraca</taxon>
        <taxon>Eucarida</taxon>
        <taxon>Euphausiacea</taxon>
        <taxon>Euphausiidae</taxon>
        <taxon>Meganyctiphanes</taxon>
    </lineage>
</organism>
<dbReference type="InterPro" id="IPR001921">
    <property type="entry name" value="Ribosomal_eL8_euk"/>
</dbReference>
<evidence type="ECO:0000256" key="2">
    <source>
        <dbReference type="ARBA" id="ARBA00022980"/>
    </source>
</evidence>
<accession>A0AAV2PWJ2</accession>
<evidence type="ECO:0000259" key="5">
    <source>
        <dbReference type="Pfam" id="PF01248"/>
    </source>
</evidence>
<proteinExistence type="inferred from homology"/>
<dbReference type="PRINTS" id="PR00881">
    <property type="entry name" value="L7ARS6FAMILY"/>
</dbReference>
<evidence type="ECO:0000256" key="1">
    <source>
        <dbReference type="ARBA" id="ARBA00007337"/>
    </source>
</evidence>
<feature type="domain" description="Ribosomal protein eL8/eL30/eS12/Gadd45" evidence="5">
    <location>
        <begin position="135"/>
        <end position="215"/>
    </location>
</feature>